<feature type="region of interest" description="Disordered" evidence="1">
    <location>
        <begin position="1"/>
        <end position="42"/>
    </location>
</feature>
<protein>
    <submittedName>
        <fullName evidence="3">Uncharacterized protein</fullName>
    </submittedName>
</protein>
<sequence>MPPLRPRTLRTITTTAKSRPGHRRPRVPDESTLAGATHKPSLSMGGASFGHLISELSRTTPTMQRVAAGLLGVPVVLGAGVVGVTWVWGLAD</sequence>
<keyword evidence="4" id="KW-1185">Reference proteome</keyword>
<accession>R7YMN8</accession>
<keyword evidence="2" id="KW-0472">Membrane</keyword>
<evidence type="ECO:0000313" key="3">
    <source>
        <dbReference type="EMBL" id="EON63190.1"/>
    </source>
</evidence>
<dbReference type="OrthoDB" id="3650217at2759"/>
<dbReference type="AlphaFoldDB" id="R7YMN8"/>
<dbReference type="Proteomes" id="UP000016924">
    <property type="component" value="Unassembled WGS sequence"/>
</dbReference>
<organism evidence="3 4">
    <name type="scientific">Coniosporium apollinis (strain CBS 100218)</name>
    <name type="common">Rock-inhabiting black yeast</name>
    <dbReference type="NCBI Taxonomy" id="1168221"/>
    <lineage>
        <taxon>Eukaryota</taxon>
        <taxon>Fungi</taxon>
        <taxon>Dikarya</taxon>
        <taxon>Ascomycota</taxon>
        <taxon>Pezizomycotina</taxon>
        <taxon>Dothideomycetes</taxon>
        <taxon>Dothideomycetes incertae sedis</taxon>
        <taxon>Coniosporium</taxon>
    </lineage>
</organism>
<evidence type="ECO:0000256" key="1">
    <source>
        <dbReference type="SAM" id="MobiDB-lite"/>
    </source>
</evidence>
<dbReference type="HOGENOM" id="CLU_2413167_0_0_1"/>
<evidence type="ECO:0000256" key="2">
    <source>
        <dbReference type="SAM" id="Phobius"/>
    </source>
</evidence>
<name>R7YMN8_CONA1</name>
<evidence type="ECO:0000313" key="4">
    <source>
        <dbReference type="Proteomes" id="UP000016924"/>
    </source>
</evidence>
<dbReference type="RefSeq" id="XP_007778507.1">
    <property type="nucleotide sequence ID" value="XM_007780317.1"/>
</dbReference>
<dbReference type="GeneID" id="19899728"/>
<dbReference type="EMBL" id="JH767562">
    <property type="protein sequence ID" value="EON63190.1"/>
    <property type="molecule type" value="Genomic_DNA"/>
</dbReference>
<keyword evidence="2" id="KW-0812">Transmembrane</keyword>
<gene>
    <name evidence="3" type="ORF">W97_02417</name>
</gene>
<keyword evidence="2" id="KW-1133">Transmembrane helix</keyword>
<feature type="transmembrane region" description="Helical" evidence="2">
    <location>
        <begin position="66"/>
        <end position="88"/>
    </location>
</feature>
<reference evidence="4" key="1">
    <citation type="submission" date="2012-06" db="EMBL/GenBank/DDBJ databases">
        <title>The genome sequence of Coniosporium apollinis CBS 100218.</title>
        <authorList>
            <consortium name="The Broad Institute Genome Sequencing Platform"/>
            <person name="Cuomo C."/>
            <person name="Gorbushina A."/>
            <person name="Noack S."/>
            <person name="Walker B."/>
            <person name="Young S.K."/>
            <person name="Zeng Q."/>
            <person name="Gargeya S."/>
            <person name="Fitzgerald M."/>
            <person name="Haas B."/>
            <person name="Abouelleil A."/>
            <person name="Alvarado L."/>
            <person name="Arachchi H.M."/>
            <person name="Berlin A.M."/>
            <person name="Chapman S.B."/>
            <person name="Goldberg J."/>
            <person name="Griggs A."/>
            <person name="Gujja S."/>
            <person name="Hansen M."/>
            <person name="Howarth C."/>
            <person name="Imamovic A."/>
            <person name="Larimer J."/>
            <person name="McCowan C."/>
            <person name="Montmayeur A."/>
            <person name="Murphy C."/>
            <person name="Neiman D."/>
            <person name="Pearson M."/>
            <person name="Priest M."/>
            <person name="Roberts A."/>
            <person name="Saif S."/>
            <person name="Shea T."/>
            <person name="Sisk P."/>
            <person name="Sykes S."/>
            <person name="Wortman J."/>
            <person name="Nusbaum C."/>
            <person name="Birren B."/>
        </authorList>
    </citation>
    <scope>NUCLEOTIDE SEQUENCE [LARGE SCALE GENOMIC DNA]</scope>
    <source>
        <strain evidence="4">CBS 100218</strain>
    </source>
</reference>
<proteinExistence type="predicted"/>